<dbReference type="EMBL" id="JACCBS010000003">
    <property type="protein sequence ID" value="NYE58706.1"/>
    <property type="molecule type" value="Genomic_DNA"/>
</dbReference>
<dbReference type="Proteomes" id="UP000604066">
    <property type="component" value="Unassembled WGS sequence"/>
</dbReference>
<evidence type="ECO:0000259" key="7">
    <source>
        <dbReference type="Pfam" id="PF01029"/>
    </source>
</evidence>
<sequence>MNRHTARELAFKALFGLDFAPEKTLDTLESLWAEKIAEGKIPPEKLVDFSRELVRGVIEKRERLDEIIRRRAIGWDFKRLAKVDKTLLRLALYEMLYRPDIDIPVSIDEAVELAKVYGEEESPKFINGILGYVAEHIDEFWEDNK</sequence>
<dbReference type="InterPro" id="IPR011605">
    <property type="entry name" value="NusB_fam"/>
</dbReference>
<dbReference type="InterPro" id="IPR035926">
    <property type="entry name" value="NusB-like_sf"/>
</dbReference>
<name>A0ABX2RF34_9THEO</name>
<keyword evidence="2 6" id="KW-0889">Transcription antitermination</keyword>
<evidence type="ECO:0000256" key="6">
    <source>
        <dbReference type="HAMAP-Rule" id="MF_00073"/>
    </source>
</evidence>
<protein>
    <recommendedName>
        <fullName evidence="6">Transcription antitermination protein NusB</fullName>
    </recommendedName>
    <alternativeName>
        <fullName evidence="6">Antitermination factor NusB</fullName>
    </alternativeName>
</protein>
<evidence type="ECO:0000256" key="1">
    <source>
        <dbReference type="ARBA" id="ARBA00005952"/>
    </source>
</evidence>
<comment type="similarity">
    <text evidence="1 6">Belongs to the NusB family.</text>
</comment>
<evidence type="ECO:0000313" key="8">
    <source>
        <dbReference type="EMBL" id="NYE58706.1"/>
    </source>
</evidence>
<dbReference type="Pfam" id="PF01029">
    <property type="entry name" value="NusB"/>
    <property type="match status" value="1"/>
</dbReference>
<keyword evidence="3 6" id="KW-0694">RNA-binding</keyword>
<feature type="domain" description="NusB/RsmB/TIM44" evidence="7">
    <location>
        <begin position="4"/>
        <end position="134"/>
    </location>
</feature>
<dbReference type="PANTHER" id="PTHR11078">
    <property type="entry name" value="N UTILIZATION SUBSTANCE PROTEIN B-RELATED"/>
    <property type="match status" value="1"/>
</dbReference>
<accession>A0ABX2RF34</accession>
<dbReference type="PANTHER" id="PTHR11078:SF3">
    <property type="entry name" value="ANTITERMINATION NUSB DOMAIN-CONTAINING PROTEIN"/>
    <property type="match status" value="1"/>
</dbReference>
<evidence type="ECO:0000256" key="5">
    <source>
        <dbReference type="ARBA" id="ARBA00023163"/>
    </source>
</evidence>
<keyword evidence="5 6" id="KW-0804">Transcription</keyword>
<organism evidence="8 9">
    <name type="scientific">Carboxydothermus ferrireducens DSM 11255</name>
    <dbReference type="NCBI Taxonomy" id="1119529"/>
    <lineage>
        <taxon>Bacteria</taxon>
        <taxon>Bacillati</taxon>
        <taxon>Bacillota</taxon>
        <taxon>Clostridia</taxon>
        <taxon>Thermoanaerobacterales</taxon>
        <taxon>Thermoanaerobacteraceae</taxon>
        <taxon>Carboxydothermus</taxon>
    </lineage>
</organism>
<evidence type="ECO:0000256" key="4">
    <source>
        <dbReference type="ARBA" id="ARBA00023015"/>
    </source>
</evidence>
<dbReference type="RefSeq" id="WP_028051917.1">
    <property type="nucleotide sequence ID" value="NZ_ATYG01000011.1"/>
</dbReference>
<proteinExistence type="inferred from homology"/>
<keyword evidence="9" id="KW-1185">Reference proteome</keyword>
<comment type="function">
    <text evidence="6">Involved in transcription antitermination. Required for transcription of ribosomal RNA (rRNA) genes. Binds specifically to the boxA antiterminator sequence of the ribosomal RNA (rrn) operons.</text>
</comment>
<keyword evidence="4 6" id="KW-0805">Transcription regulation</keyword>
<reference evidence="8 9" key="1">
    <citation type="submission" date="2020-07" db="EMBL/GenBank/DDBJ databases">
        <title>Genomic Encyclopedia of Type Strains, Phase III (KMG-III): the genomes of soil and plant-associated and newly described type strains.</title>
        <authorList>
            <person name="Whitman W."/>
        </authorList>
    </citation>
    <scope>NUCLEOTIDE SEQUENCE [LARGE SCALE GENOMIC DNA]</scope>
    <source>
        <strain evidence="8 9">DSM 11255</strain>
    </source>
</reference>
<dbReference type="NCBIfam" id="TIGR01951">
    <property type="entry name" value="nusB"/>
    <property type="match status" value="1"/>
</dbReference>
<evidence type="ECO:0000313" key="9">
    <source>
        <dbReference type="Proteomes" id="UP000604066"/>
    </source>
</evidence>
<dbReference type="CDD" id="cd00619">
    <property type="entry name" value="Terminator_NusB"/>
    <property type="match status" value="1"/>
</dbReference>
<evidence type="ECO:0000256" key="2">
    <source>
        <dbReference type="ARBA" id="ARBA00022814"/>
    </source>
</evidence>
<dbReference type="Gene3D" id="1.10.940.10">
    <property type="entry name" value="NusB-like"/>
    <property type="match status" value="1"/>
</dbReference>
<dbReference type="InterPro" id="IPR006027">
    <property type="entry name" value="NusB_RsmB_TIM44"/>
</dbReference>
<evidence type="ECO:0000256" key="3">
    <source>
        <dbReference type="ARBA" id="ARBA00022884"/>
    </source>
</evidence>
<comment type="caution">
    <text evidence="8">The sequence shown here is derived from an EMBL/GenBank/DDBJ whole genome shotgun (WGS) entry which is preliminary data.</text>
</comment>
<gene>
    <name evidence="6" type="primary">nusB</name>
    <name evidence="8" type="ORF">HDG70_002457</name>
</gene>
<dbReference type="HAMAP" id="MF_00073">
    <property type="entry name" value="NusB"/>
    <property type="match status" value="1"/>
</dbReference>
<dbReference type="SUPFAM" id="SSF48013">
    <property type="entry name" value="NusB-like"/>
    <property type="match status" value="1"/>
</dbReference>